<dbReference type="Proteomes" id="UP000095280">
    <property type="component" value="Unplaced"/>
</dbReference>
<proteinExistence type="predicted"/>
<keyword evidence="2" id="KW-1185">Reference proteome</keyword>
<protein>
    <submittedName>
        <fullName evidence="3">JADE2</fullName>
    </submittedName>
</protein>
<evidence type="ECO:0000256" key="1">
    <source>
        <dbReference type="SAM" id="MobiDB-lite"/>
    </source>
</evidence>
<name>A0A1I8FFE1_9PLAT</name>
<organism evidence="2 3">
    <name type="scientific">Macrostomum lignano</name>
    <dbReference type="NCBI Taxonomy" id="282301"/>
    <lineage>
        <taxon>Eukaryota</taxon>
        <taxon>Metazoa</taxon>
        <taxon>Spiralia</taxon>
        <taxon>Lophotrochozoa</taxon>
        <taxon>Platyhelminthes</taxon>
        <taxon>Rhabditophora</taxon>
        <taxon>Macrostomorpha</taxon>
        <taxon>Macrostomida</taxon>
        <taxon>Macrostomidae</taxon>
        <taxon>Macrostomum</taxon>
    </lineage>
</organism>
<reference evidence="3" key="1">
    <citation type="submission" date="2016-11" db="UniProtKB">
        <authorList>
            <consortium name="WormBaseParasite"/>
        </authorList>
    </citation>
    <scope>IDENTIFICATION</scope>
</reference>
<evidence type="ECO:0000313" key="2">
    <source>
        <dbReference type="Proteomes" id="UP000095280"/>
    </source>
</evidence>
<accession>A0A1I8FFE1</accession>
<dbReference type="AlphaFoldDB" id="A0A1I8FFE1"/>
<sequence length="147" mass="16859">SLRKTQARSRSAVLMYNSLQKARPARSTPSQSSAGRERMPSVGTPRGQQLRLFRARAEKKIARLVEEDTINKELLVLEAVYEDETKRLCNEDDDLTEVSPQRGAKRGARLAGLHVTDRSQTSLKQNKEKPHFRSVANAIPRRHQWWR</sequence>
<feature type="region of interest" description="Disordered" evidence="1">
    <location>
        <begin position="1"/>
        <end position="48"/>
    </location>
</feature>
<dbReference type="WBParaSite" id="maker-unitig_32689-snap-gene-0.2-mRNA-1">
    <property type="protein sequence ID" value="maker-unitig_32689-snap-gene-0.2-mRNA-1"/>
    <property type="gene ID" value="maker-unitig_32689-snap-gene-0.2"/>
</dbReference>
<evidence type="ECO:0000313" key="3">
    <source>
        <dbReference type="WBParaSite" id="maker-unitig_32689-snap-gene-0.2-mRNA-1"/>
    </source>
</evidence>